<protein>
    <recommendedName>
        <fullName evidence="2">Head decoration protein</fullName>
    </recommendedName>
</protein>
<reference evidence="1" key="1">
    <citation type="submission" date="2020-03" db="EMBL/GenBank/DDBJ databases">
        <title>The deep terrestrial virosphere.</title>
        <authorList>
            <person name="Holmfeldt K."/>
            <person name="Nilsson E."/>
            <person name="Simone D."/>
            <person name="Lopez-Fernandez M."/>
            <person name="Wu X."/>
            <person name="de Brujin I."/>
            <person name="Lundin D."/>
            <person name="Andersson A."/>
            <person name="Bertilsson S."/>
            <person name="Dopson M."/>
        </authorList>
    </citation>
    <scope>NUCLEOTIDE SEQUENCE</scope>
    <source>
        <strain evidence="1">MM415B00562</strain>
    </source>
</reference>
<evidence type="ECO:0008006" key="2">
    <source>
        <dbReference type="Google" id="ProtNLM"/>
    </source>
</evidence>
<evidence type="ECO:0000313" key="1">
    <source>
        <dbReference type="EMBL" id="QJA63993.1"/>
    </source>
</evidence>
<organism evidence="1">
    <name type="scientific">viral metagenome</name>
    <dbReference type="NCBI Taxonomy" id="1070528"/>
    <lineage>
        <taxon>unclassified sequences</taxon>
        <taxon>metagenomes</taxon>
        <taxon>organismal metagenomes</taxon>
    </lineage>
</organism>
<name>A0A6M3J2C5_9ZZZZ</name>
<proteinExistence type="predicted"/>
<gene>
    <name evidence="1" type="ORF">MM415B00562_0027</name>
</gene>
<accession>A0A6M3J2C5</accession>
<dbReference type="EMBL" id="MT141510">
    <property type="protein sequence ID" value="QJA63993.1"/>
    <property type="molecule type" value="Genomic_DNA"/>
</dbReference>
<dbReference type="AlphaFoldDB" id="A0A6M3J2C5"/>
<sequence>MAFADSQASAQIFYGDGEASIELAGTVTKGDILGNSGGWKRALATVSSVVQGRCVASEDGVSGQRISAYFGTVLMDDRLSGGTKGSALYVAEGTDNGEYTETAPTTTGDANKIVGYMVGASLAVIRPNMNDDSVA</sequence>